<sequence>MIPSDEPNRTNELYDQLSVGIHFARDLENAPRALDYARTLVQIERLCENPEAARTNFDYSLDVSLAEALERPHLCCARTAVGGVYLWPTSAMKGTLN</sequence>
<dbReference type="AlphaFoldDB" id="A0A368EW03"/>
<dbReference type="STRING" id="29170.A0A368EW03"/>
<protein>
    <submittedName>
        <fullName evidence="1">Uncharacterized protein</fullName>
    </submittedName>
</protein>
<dbReference type="EMBL" id="JOJR01024865">
    <property type="protein sequence ID" value="RCN23833.1"/>
    <property type="molecule type" value="Genomic_DNA"/>
</dbReference>
<accession>A0A368EW03</accession>
<organism evidence="1 2">
    <name type="scientific">Ancylostoma caninum</name>
    <name type="common">Dog hookworm</name>
    <dbReference type="NCBI Taxonomy" id="29170"/>
    <lineage>
        <taxon>Eukaryota</taxon>
        <taxon>Metazoa</taxon>
        <taxon>Ecdysozoa</taxon>
        <taxon>Nematoda</taxon>
        <taxon>Chromadorea</taxon>
        <taxon>Rhabditida</taxon>
        <taxon>Rhabditina</taxon>
        <taxon>Rhabditomorpha</taxon>
        <taxon>Strongyloidea</taxon>
        <taxon>Ancylostomatidae</taxon>
        <taxon>Ancylostomatinae</taxon>
        <taxon>Ancylostoma</taxon>
    </lineage>
</organism>
<keyword evidence="2" id="KW-1185">Reference proteome</keyword>
<comment type="caution">
    <text evidence="1">The sequence shown here is derived from an EMBL/GenBank/DDBJ whole genome shotgun (WGS) entry which is preliminary data.</text>
</comment>
<gene>
    <name evidence="1" type="ORF">ANCCAN_30478</name>
</gene>
<evidence type="ECO:0000313" key="1">
    <source>
        <dbReference type="EMBL" id="RCN23833.1"/>
    </source>
</evidence>
<dbReference type="OrthoDB" id="5858991at2759"/>
<dbReference type="Proteomes" id="UP000252519">
    <property type="component" value="Unassembled WGS sequence"/>
</dbReference>
<reference evidence="1 2" key="1">
    <citation type="submission" date="2014-10" db="EMBL/GenBank/DDBJ databases">
        <title>Draft genome of the hookworm Ancylostoma caninum.</title>
        <authorList>
            <person name="Mitreva M."/>
        </authorList>
    </citation>
    <scope>NUCLEOTIDE SEQUENCE [LARGE SCALE GENOMIC DNA]</scope>
    <source>
        <strain evidence="1 2">Baltimore</strain>
    </source>
</reference>
<name>A0A368EW03_ANCCA</name>
<evidence type="ECO:0000313" key="2">
    <source>
        <dbReference type="Proteomes" id="UP000252519"/>
    </source>
</evidence>
<proteinExistence type="predicted"/>